<dbReference type="InterPro" id="IPR001978">
    <property type="entry name" value="Troponin"/>
</dbReference>
<dbReference type="GO" id="GO:0048306">
    <property type="term" value="F:calcium-dependent protein binding"/>
    <property type="evidence" value="ECO:0007669"/>
    <property type="project" value="Ensembl"/>
</dbReference>
<keyword evidence="6" id="KW-0514">Muscle protein</keyword>
<comment type="similarity">
    <text evidence="2">Belongs to the troponin T family.</text>
</comment>
<dbReference type="Gene3D" id="1.20.5.350">
    <property type="match status" value="1"/>
</dbReference>
<dbReference type="GO" id="GO:0030172">
    <property type="term" value="F:troponin C binding"/>
    <property type="evidence" value="ECO:0007669"/>
    <property type="project" value="Ensembl"/>
</dbReference>
<keyword evidence="10" id="KW-1185">Reference proteome</keyword>
<keyword evidence="8" id="KW-0732">Signal</keyword>
<dbReference type="GO" id="GO:0003779">
    <property type="term" value="F:actin binding"/>
    <property type="evidence" value="ECO:0007669"/>
    <property type="project" value="Ensembl"/>
</dbReference>
<evidence type="ECO:0000256" key="2">
    <source>
        <dbReference type="ARBA" id="ARBA00008330"/>
    </source>
</evidence>
<dbReference type="InterPro" id="IPR038077">
    <property type="entry name" value="Troponin_sf"/>
</dbReference>
<dbReference type="GO" id="GO:0003009">
    <property type="term" value="P:skeletal muscle contraction"/>
    <property type="evidence" value="ECO:0007669"/>
    <property type="project" value="Ensembl"/>
</dbReference>
<evidence type="ECO:0000256" key="4">
    <source>
        <dbReference type="ARBA" id="ARBA00022553"/>
    </source>
</evidence>
<feature type="compositionally biased region" description="Basic and acidic residues" evidence="7">
    <location>
        <begin position="113"/>
        <end position="152"/>
    </location>
</feature>
<feature type="region of interest" description="Disordered" evidence="7">
    <location>
        <begin position="113"/>
        <end position="154"/>
    </location>
</feature>
<feature type="signal peptide" evidence="8">
    <location>
        <begin position="1"/>
        <end position="25"/>
    </location>
</feature>
<dbReference type="GeneTree" id="ENSGT00940000158477"/>
<feature type="region of interest" description="Disordered" evidence="7">
    <location>
        <begin position="42"/>
        <end position="67"/>
    </location>
</feature>
<gene>
    <name evidence="9" type="primary">TNNT3</name>
</gene>
<protein>
    <recommendedName>
        <fullName evidence="3">Troponin T, fast skeletal muscle</fullName>
    </recommendedName>
</protein>
<dbReference type="Pfam" id="PF00992">
    <property type="entry name" value="Troponin"/>
    <property type="match status" value="2"/>
</dbReference>
<dbReference type="InterPro" id="IPR027707">
    <property type="entry name" value="TNNT"/>
</dbReference>
<feature type="region of interest" description="Disordered" evidence="7">
    <location>
        <begin position="277"/>
        <end position="301"/>
    </location>
</feature>
<feature type="chain" id="PRO_5033981563" description="Troponin T, fast skeletal muscle" evidence="8">
    <location>
        <begin position="26"/>
        <end position="301"/>
    </location>
</feature>
<dbReference type="Proteomes" id="UP000694398">
    <property type="component" value="Unassembled WGS sequence"/>
</dbReference>
<reference evidence="9" key="1">
    <citation type="submission" date="2025-08" db="UniProtKB">
        <authorList>
            <consortium name="Ensembl"/>
        </authorList>
    </citation>
    <scope>IDENTIFICATION</scope>
</reference>
<dbReference type="GO" id="GO:0031013">
    <property type="term" value="F:troponin I binding"/>
    <property type="evidence" value="ECO:0007669"/>
    <property type="project" value="Ensembl"/>
</dbReference>
<dbReference type="GO" id="GO:0045214">
    <property type="term" value="P:sarcomere organization"/>
    <property type="evidence" value="ECO:0007669"/>
    <property type="project" value="TreeGrafter"/>
</dbReference>
<name>A0A8C2W4I4_CHILA</name>
<comment type="function">
    <text evidence="1">Troponin T is the tropomyosin-binding subunit of troponin, the thin filament regulatory complex which confers calcium-sensitivity to striated muscle actomyosin ATPase activity.</text>
</comment>
<evidence type="ECO:0000256" key="5">
    <source>
        <dbReference type="ARBA" id="ARBA00022990"/>
    </source>
</evidence>
<evidence type="ECO:0000256" key="7">
    <source>
        <dbReference type="SAM" id="MobiDB-lite"/>
    </source>
</evidence>
<dbReference type="GO" id="GO:0005861">
    <property type="term" value="C:troponin complex"/>
    <property type="evidence" value="ECO:0007669"/>
    <property type="project" value="Ensembl"/>
</dbReference>
<dbReference type="Ensembl" id="ENSCLAT00000024376.1">
    <property type="protein sequence ID" value="ENSCLAP00000024143.1"/>
    <property type="gene ID" value="ENSCLAG00000016566.1"/>
</dbReference>
<dbReference type="SUPFAM" id="SSF90250">
    <property type="entry name" value="Troponin coil-coiled subunits"/>
    <property type="match status" value="1"/>
</dbReference>
<organism evidence="9 10">
    <name type="scientific">Chinchilla lanigera</name>
    <name type="common">Long-tailed chinchilla</name>
    <name type="synonym">Chinchilla villidera</name>
    <dbReference type="NCBI Taxonomy" id="34839"/>
    <lineage>
        <taxon>Eukaryota</taxon>
        <taxon>Metazoa</taxon>
        <taxon>Chordata</taxon>
        <taxon>Craniata</taxon>
        <taxon>Vertebrata</taxon>
        <taxon>Euteleostomi</taxon>
        <taxon>Mammalia</taxon>
        <taxon>Eutheria</taxon>
        <taxon>Euarchontoglires</taxon>
        <taxon>Glires</taxon>
        <taxon>Rodentia</taxon>
        <taxon>Hystricomorpha</taxon>
        <taxon>Chinchillidae</taxon>
        <taxon>Chinchilla</taxon>
    </lineage>
</organism>
<evidence type="ECO:0000256" key="3">
    <source>
        <dbReference type="ARBA" id="ARBA00014961"/>
    </source>
</evidence>
<sequence>MGAVPGLCLPLLLAWLLLPMRTAFLLHVCLCLCHGDIADEEQEEDEEGKGSLLTAPKIPEGEKVDFDDIQKKRQNKDLMELQALIDSHFEARKKEEEELVALKERIEKRRAERAEQQRIRAEKERERQNRLAEEKARREEEDAKRRAEDDLKKKKALSSMGANYSSYLAKVRQVPRVQGGLLFCVSAHSTSENRPCPLACPLQADQKRGKKQTAREMKKKILAERRKPLNIDHLSDDKLRDKAKELWDTLYQLETDKFEFGEKLKRQKYDITTLRSRIDQAQKHSKKAGTPAKGKVGGRWK</sequence>
<dbReference type="PANTHER" id="PTHR11521:SF4">
    <property type="entry name" value="TROPONIN T, FAST SKELETAL MUSCLE"/>
    <property type="match status" value="1"/>
</dbReference>
<dbReference type="GO" id="GO:0005523">
    <property type="term" value="F:tropomyosin binding"/>
    <property type="evidence" value="ECO:0007669"/>
    <property type="project" value="Ensembl"/>
</dbReference>
<evidence type="ECO:0000313" key="9">
    <source>
        <dbReference type="Ensembl" id="ENSCLAP00000024143.1"/>
    </source>
</evidence>
<proteinExistence type="inferred from homology"/>
<dbReference type="AlphaFoldDB" id="A0A8C2W4I4"/>
<dbReference type="GO" id="GO:0006942">
    <property type="term" value="P:regulation of striated muscle contraction"/>
    <property type="evidence" value="ECO:0007669"/>
    <property type="project" value="Ensembl"/>
</dbReference>
<reference evidence="9" key="2">
    <citation type="submission" date="2025-09" db="UniProtKB">
        <authorList>
            <consortium name="Ensembl"/>
        </authorList>
    </citation>
    <scope>IDENTIFICATION</scope>
</reference>
<dbReference type="FunFam" id="1.20.5.350:FF:000001">
    <property type="entry name" value="Troponin T, fast skeletal muscle"/>
    <property type="match status" value="1"/>
</dbReference>
<evidence type="ECO:0000256" key="8">
    <source>
        <dbReference type="SAM" id="SignalP"/>
    </source>
</evidence>
<keyword evidence="4" id="KW-0597">Phosphoprotein</keyword>
<evidence type="ECO:0000313" key="10">
    <source>
        <dbReference type="Proteomes" id="UP000694398"/>
    </source>
</evidence>
<dbReference type="PANTHER" id="PTHR11521">
    <property type="entry name" value="TROPONIN T"/>
    <property type="match status" value="1"/>
</dbReference>
<evidence type="ECO:0000256" key="6">
    <source>
        <dbReference type="ARBA" id="ARBA00023179"/>
    </source>
</evidence>
<accession>A0A8C2W4I4</accession>
<keyword evidence="5" id="KW-0007">Acetylation</keyword>
<evidence type="ECO:0000256" key="1">
    <source>
        <dbReference type="ARBA" id="ARBA00003363"/>
    </source>
</evidence>